<dbReference type="RefSeq" id="WP_132321956.1">
    <property type="nucleotide sequence ID" value="NZ_FWZT01000017.1"/>
</dbReference>
<reference evidence="5" key="1">
    <citation type="submission" date="2017-04" db="EMBL/GenBank/DDBJ databases">
        <authorList>
            <person name="Varghese N."/>
            <person name="Submissions S."/>
        </authorList>
    </citation>
    <scope>NUCLEOTIDE SEQUENCE [LARGE SCALE GENOMIC DNA]</scope>
    <source>
        <strain evidence="5">RKEM611</strain>
    </source>
</reference>
<dbReference type="SUPFAM" id="SSF102405">
    <property type="entry name" value="MCP/YpsA-like"/>
    <property type="match status" value="1"/>
</dbReference>
<sequence length="228" mass="26005">MEIESKRVRKFLSKKIQQLNDIVADLDSLVTEIGSDYYRVSIFGSARIKEDSEEYKRVYKLAKMLASKNVDIVTGGGPGLMEAANAGAKEGSDKARSFGLHIELPFEADTNSHLDVKYHHRRFSSRLDEFMRISHAVVITPGGIGTLLELFYTWQLMQVDHIAPRPIVLMGDMWKGLMDWLEQFPVKNKLMDQSDFDRLVFASSSEEVLKILQPSIDEFYSKQKTLQP</sequence>
<organism evidence="4 5">
    <name type="scientific">Pseudobacteriovorax antillogorgiicola</name>
    <dbReference type="NCBI Taxonomy" id="1513793"/>
    <lineage>
        <taxon>Bacteria</taxon>
        <taxon>Pseudomonadati</taxon>
        <taxon>Bdellovibrionota</taxon>
        <taxon>Oligoflexia</taxon>
        <taxon>Oligoflexales</taxon>
        <taxon>Pseudobacteriovoracaceae</taxon>
        <taxon>Pseudobacteriovorax</taxon>
    </lineage>
</organism>
<dbReference type="Proteomes" id="UP000192907">
    <property type="component" value="Unassembled WGS sequence"/>
</dbReference>
<dbReference type="Pfam" id="PF03641">
    <property type="entry name" value="Lysine_decarbox"/>
    <property type="match status" value="1"/>
</dbReference>
<dbReference type="Gene3D" id="3.40.50.450">
    <property type="match status" value="1"/>
</dbReference>
<name>A0A1Y6CD88_9BACT</name>
<evidence type="ECO:0000313" key="4">
    <source>
        <dbReference type="EMBL" id="SMF55587.1"/>
    </source>
</evidence>
<protein>
    <recommendedName>
        <fullName evidence="3">AMP nucleosidase</fullName>
        <ecNumber evidence="2">3.2.2.4</ecNumber>
    </recommendedName>
    <alternativeName>
        <fullName evidence="3">AMP nucleosidase</fullName>
    </alternativeName>
</protein>
<dbReference type="EC" id="3.2.2.4" evidence="2"/>
<accession>A0A1Y6CD88</accession>
<gene>
    <name evidence="4" type="ORF">SAMN06296036_117138</name>
</gene>
<dbReference type="GO" id="GO:0008714">
    <property type="term" value="F:AMP nucleosidase activity"/>
    <property type="evidence" value="ECO:0007669"/>
    <property type="project" value="UniProtKB-EC"/>
</dbReference>
<evidence type="ECO:0000256" key="1">
    <source>
        <dbReference type="ARBA" id="ARBA00000274"/>
    </source>
</evidence>
<keyword evidence="5" id="KW-1185">Reference proteome</keyword>
<dbReference type="PANTHER" id="PTHR43393">
    <property type="entry name" value="CYTOKININ RIBOSIDE 5'-MONOPHOSPHATE PHOSPHORIBOHYDROLASE"/>
    <property type="match status" value="1"/>
</dbReference>
<dbReference type="EMBL" id="FWZT01000017">
    <property type="protein sequence ID" value="SMF55587.1"/>
    <property type="molecule type" value="Genomic_DNA"/>
</dbReference>
<dbReference type="GO" id="GO:0005829">
    <property type="term" value="C:cytosol"/>
    <property type="evidence" value="ECO:0007669"/>
    <property type="project" value="TreeGrafter"/>
</dbReference>
<proteinExistence type="predicted"/>
<dbReference type="InterPro" id="IPR031100">
    <property type="entry name" value="LOG_fam"/>
</dbReference>
<dbReference type="OrthoDB" id="9801098at2"/>
<dbReference type="PANTHER" id="PTHR43393:SF3">
    <property type="entry name" value="LYSINE DECARBOXYLASE-LIKE PROTEIN"/>
    <property type="match status" value="1"/>
</dbReference>
<dbReference type="STRING" id="1513793.SAMN06296036_117138"/>
<comment type="catalytic activity">
    <reaction evidence="1">
        <text>AMP + H2O = D-ribose 5-phosphate + adenine</text>
        <dbReference type="Rhea" id="RHEA:20129"/>
        <dbReference type="ChEBI" id="CHEBI:15377"/>
        <dbReference type="ChEBI" id="CHEBI:16708"/>
        <dbReference type="ChEBI" id="CHEBI:78346"/>
        <dbReference type="ChEBI" id="CHEBI:456215"/>
        <dbReference type="EC" id="3.2.2.4"/>
    </reaction>
</comment>
<evidence type="ECO:0000313" key="5">
    <source>
        <dbReference type="Proteomes" id="UP000192907"/>
    </source>
</evidence>
<evidence type="ECO:0000256" key="3">
    <source>
        <dbReference type="ARBA" id="ARBA00031983"/>
    </source>
</evidence>
<dbReference type="InterPro" id="IPR052341">
    <property type="entry name" value="LOG_family_nucleotidases"/>
</dbReference>
<evidence type="ECO:0000256" key="2">
    <source>
        <dbReference type="ARBA" id="ARBA00011985"/>
    </source>
</evidence>
<dbReference type="AlphaFoldDB" id="A0A1Y6CD88"/>